<keyword evidence="3" id="KW-1185">Reference proteome</keyword>
<name>A0ABT8CCV2_9BACT</name>
<proteinExistence type="predicted"/>
<reference evidence="3" key="1">
    <citation type="journal article" date="2019" name="Int. J. Syst. Evol. Microbiol.">
        <title>The Global Catalogue of Microorganisms (GCM) 10K type strain sequencing project: providing services to taxonomists for standard genome sequencing and annotation.</title>
        <authorList>
            <consortium name="The Broad Institute Genomics Platform"/>
            <consortium name="The Broad Institute Genome Sequencing Center for Infectious Disease"/>
            <person name="Wu L."/>
            <person name="Ma J."/>
        </authorList>
    </citation>
    <scope>NUCLEOTIDE SEQUENCE [LARGE SCALE GENOMIC DNA]</scope>
    <source>
        <strain evidence="3">CECT 7706</strain>
    </source>
</reference>
<protein>
    <recommendedName>
        <fullName evidence="4">TolB-like 6-blade propeller-like</fullName>
    </recommendedName>
</protein>
<dbReference type="RefSeq" id="WP_290229047.1">
    <property type="nucleotide sequence ID" value="NZ_JAUFQS010000047.1"/>
</dbReference>
<comment type="caution">
    <text evidence="2">The sequence shown here is derived from an EMBL/GenBank/DDBJ whole genome shotgun (WGS) entry which is preliminary data.</text>
</comment>
<feature type="chain" id="PRO_5046313167" description="TolB-like 6-blade propeller-like" evidence="1">
    <location>
        <begin position="24"/>
        <end position="364"/>
    </location>
</feature>
<dbReference type="EMBL" id="JAUFQS010000047">
    <property type="protein sequence ID" value="MDN3690623.1"/>
    <property type="molecule type" value="Genomic_DNA"/>
</dbReference>
<keyword evidence="1" id="KW-0732">Signal</keyword>
<gene>
    <name evidence="2" type="ORF">QWZ15_22575</name>
</gene>
<dbReference type="SUPFAM" id="SSF75011">
    <property type="entry name" value="3-carboxy-cis,cis-mucoante lactonizing enzyme"/>
    <property type="match status" value="1"/>
</dbReference>
<feature type="signal peptide" evidence="1">
    <location>
        <begin position="1"/>
        <end position="23"/>
    </location>
</feature>
<evidence type="ECO:0000313" key="3">
    <source>
        <dbReference type="Proteomes" id="UP001236663"/>
    </source>
</evidence>
<evidence type="ECO:0000256" key="1">
    <source>
        <dbReference type="SAM" id="SignalP"/>
    </source>
</evidence>
<accession>A0ABT8CCV2</accession>
<evidence type="ECO:0000313" key="2">
    <source>
        <dbReference type="EMBL" id="MDN3690623.1"/>
    </source>
</evidence>
<sequence>MNSTYYSFLALIATLLISSCGSGNTNQHDGYEIVVLDTLSIPFEGEVHAADFSGNRGLIYNYRSGKYLAFDSTGSILVSNSLPAEGENGLFYVNGLKILPDGEVLAHSIKGEIGLLNQNLQLKEKMFMPFPNGAMDLKRNVQIMARWQDDLLLFYPGRDNKSPYDKGYFRDNHLLEKVNMKTGETAPFLQLSPESKYQQDLHFEQPTPLISVRDNQLYLAFNKEPLVHRYDLSKEGNWEESISLETPDFVQIKGQSIPLGNDGSVLAEGEITGLYALDNGFAVSYFEGLLQEPNRTPTSLPGQQLKWFIPEQGWSDPLSLPFELLFLLNFEGIENPFYAILNPLYLKGGSNEVKILKLQVKSSL</sequence>
<organism evidence="2 3">
    <name type="scientific">Cyclobacterium jeungdonense</name>
    <dbReference type="NCBI Taxonomy" id="708087"/>
    <lineage>
        <taxon>Bacteria</taxon>
        <taxon>Pseudomonadati</taxon>
        <taxon>Bacteroidota</taxon>
        <taxon>Cytophagia</taxon>
        <taxon>Cytophagales</taxon>
        <taxon>Cyclobacteriaceae</taxon>
        <taxon>Cyclobacterium</taxon>
    </lineage>
</organism>
<dbReference type="Proteomes" id="UP001236663">
    <property type="component" value="Unassembled WGS sequence"/>
</dbReference>
<evidence type="ECO:0008006" key="4">
    <source>
        <dbReference type="Google" id="ProtNLM"/>
    </source>
</evidence>